<evidence type="ECO:0000313" key="1">
    <source>
        <dbReference type="EMBL" id="JAE13058.1"/>
    </source>
</evidence>
<reference evidence="1" key="2">
    <citation type="journal article" date="2015" name="Data Brief">
        <title>Shoot transcriptome of the giant reed, Arundo donax.</title>
        <authorList>
            <person name="Barrero R.A."/>
            <person name="Guerrero F.D."/>
            <person name="Moolhuijzen P."/>
            <person name="Goolsby J.A."/>
            <person name="Tidwell J."/>
            <person name="Bellgard S.E."/>
            <person name="Bellgard M.I."/>
        </authorList>
    </citation>
    <scope>NUCLEOTIDE SEQUENCE</scope>
    <source>
        <tissue evidence="1">Shoot tissue taken approximately 20 cm above the soil surface</tissue>
    </source>
</reference>
<dbReference type="EMBL" id="GBRH01184838">
    <property type="protein sequence ID" value="JAE13058.1"/>
    <property type="molecule type" value="Transcribed_RNA"/>
</dbReference>
<sequence>MLKLIVIIYTLQLHAHGFSASNRASCSP</sequence>
<protein>
    <submittedName>
        <fullName evidence="1">Uncharacterized protein</fullName>
    </submittedName>
</protein>
<name>A0A0A9FXJ7_ARUDO</name>
<dbReference type="AlphaFoldDB" id="A0A0A9FXJ7"/>
<organism evidence="1">
    <name type="scientific">Arundo donax</name>
    <name type="common">Giant reed</name>
    <name type="synonym">Donax arundinaceus</name>
    <dbReference type="NCBI Taxonomy" id="35708"/>
    <lineage>
        <taxon>Eukaryota</taxon>
        <taxon>Viridiplantae</taxon>
        <taxon>Streptophyta</taxon>
        <taxon>Embryophyta</taxon>
        <taxon>Tracheophyta</taxon>
        <taxon>Spermatophyta</taxon>
        <taxon>Magnoliopsida</taxon>
        <taxon>Liliopsida</taxon>
        <taxon>Poales</taxon>
        <taxon>Poaceae</taxon>
        <taxon>PACMAD clade</taxon>
        <taxon>Arundinoideae</taxon>
        <taxon>Arundineae</taxon>
        <taxon>Arundo</taxon>
    </lineage>
</organism>
<reference evidence="1" key="1">
    <citation type="submission" date="2014-09" db="EMBL/GenBank/DDBJ databases">
        <authorList>
            <person name="Magalhaes I.L.F."/>
            <person name="Oliveira U."/>
            <person name="Santos F.R."/>
            <person name="Vidigal T.H.D.A."/>
            <person name="Brescovit A.D."/>
            <person name="Santos A.J."/>
        </authorList>
    </citation>
    <scope>NUCLEOTIDE SEQUENCE</scope>
    <source>
        <tissue evidence="1">Shoot tissue taken approximately 20 cm above the soil surface</tissue>
    </source>
</reference>
<accession>A0A0A9FXJ7</accession>
<proteinExistence type="predicted"/>